<protein>
    <submittedName>
        <fullName evidence="2">Conserved oligomeric Golgi complex subunit 8</fullName>
    </submittedName>
</protein>
<accession>A0A2U1NU73</accession>
<feature type="chain" id="PRO_5015420238" evidence="1">
    <location>
        <begin position="19"/>
        <end position="148"/>
    </location>
</feature>
<sequence length="148" mass="16553">MGCDPIVCLLLGCPVSLGLLGLMWASAQWPSQMDMEGEVFEGKKGMMERCQEKEGVKAWRTREGHCVMGLGWVGLDFRGLLPPLFEECHYQQLASQTVASVKKIKKMLHRAPPTLMEHPSLAVIVNVFLNQYSCMLQPKTCEIAKAEE</sequence>
<gene>
    <name evidence="2" type="ORF">CTI12_AA226870</name>
</gene>
<proteinExistence type="predicted"/>
<name>A0A2U1NU73_ARTAN</name>
<dbReference type="OrthoDB" id="1661054at2759"/>
<evidence type="ECO:0000313" key="2">
    <source>
        <dbReference type="EMBL" id="PWA77069.1"/>
    </source>
</evidence>
<evidence type="ECO:0000313" key="3">
    <source>
        <dbReference type="Proteomes" id="UP000245207"/>
    </source>
</evidence>
<dbReference type="Proteomes" id="UP000245207">
    <property type="component" value="Unassembled WGS sequence"/>
</dbReference>
<dbReference type="AlphaFoldDB" id="A0A2U1NU73"/>
<evidence type="ECO:0000256" key="1">
    <source>
        <dbReference type="SAM" id="SignalP"/>
    </source>
</evidence>
<dbReference type="EMBL" id="PKPP01002179">
    <property type="protein sequence ID" value="PWA77069.1"/>
    <property type="molecule type" value="Genomic_DNA"/>
</dbReference>
<reference evidence="2 3" key="1">
    <citation type="journal article" date="2018" name="Mol. Plant">
        <title>The genome of Artemisia annua provides insight into the evolution of Asteraceae family and artemisinin biosynthesis.</title>
        <authorList>
            <person name="Shen Q."/>
            <person name="Zhang L."/>
            <person name="Liao Z."/>
            <person name="Wang S."/>
            <person name="Yan T."/>
            <person name="Shi P."/>
            <person name="Liu M."/>
            <person name="Fu X."/>
            <person name="Pan Q."/>
            <person name="Wang Y."/>
            <person name="Lv Z."/>
            <person name="Lu X."/>
            <person name="Zhang F."/>
            <person name="Jiang W."/>
            <person name="Ma Y."/>
            <person name="Chen M."/>
            <person name="Hao X."/>
            <person name="Li L."/>
            <person name="Tang Y."/>
            <person name="Lv G."/>
            <person name="Zhou Y."/>
            <person name="Sun X."/>
            <person name="Brodelius P.E."/>
            <person name="Rose J.K.C."/>
            <person name="Tang K."/>
        </authorList>
    </citation>
    <scope>NUCLEOTIDE SEQUENCE [LARGE SCALE GENOMIC DNA]</scope>
    <source>
        <strain evidence="3">cv. Huhao1</strain>
        <tissue evidence="2">Leaf</tissue>
    </source>
</reference>
<keyword evidence="1" id="KW-0732">Signal</keyword>
<comment type="caution">
    <text evidence="2">The sequence shown here is derived from an EMBL/GenBank/DDBJ whole genome shotgun (WGS) entry which is preliminary data.</text>
</comment>
<organism evidence="2 3">
    <name type="scientific">Artemisia annua</name>
    <name type="common">Sweet wormwood</name>
    <dbReference type="NCBI Taxonomy" id="35608"/>
    <lineage>
        <taxon>Eukaryota</taxon>
        <taxon>Viridiplantae</taxon>
        <taxon>Streptophyta</taxon>
        <taxon>Embryophyta</taxon>
        <taxon>Tracheophyta</taxon>
        <taxon>Spermatophyta</taxon>
        <taxon>Magnoliopsida</taxon>
        <taxon>eudicotyledons</taxon>
        <taxon>Gunneridae</taxon>
        <taxon>Pentapetalae</taxon>
        <taxon>asterids</taxon>
        <taxon>campanulids</taxon>
        <taxon>Asterales</taxon>
        <taxon>Asteraceae</taxon>
        <taxon>Asteroideae</taxon>
        <taxon>Anthemideae</taxon>
        <taxon>Artemisiinae</taxon>
        <taxon>Artemisia</taxon>
    </lineage>
</organism>
<dbReference type="STRING" id="35608.A0A2U1NU73"/>
<feature type="signal peptide" evidence="1">
    <location>
        <begin position="1"/>
        <end position="18"/>
    </location>
</feature>
<keyword evidence="3" id="KW-1185">Reference proteome</keyword>